<proteinExistence type="predicted"/>
<accession>A0AAT9FHG4</accession>
<reference evidence="1" key="1">
    <citation type="submission" date="2024-07" db="EMBL/GenBank/DDBJ databases">
        <title>Complete genome sequence of Verrucomicrobiaceae bacterium NT6N.</title>
        <authorList>
            <person name="Huang C."/>
            <person name="Takami H."/>
            <person name="Hamasaki K."/>
        </authorList>
    </citation>
    <scope>NUCLEOTIDE SEQUENCE</scope>
    <source>
        <strain evidence="1">NT6N</strain>
    </source>
</reference>
<dbReference type="KEGG" id="osu:NT6N_04510"/>
<protein>
    <submittedName>
        <fullName evidence="1">Uncharacterized protein</fullName>
    </submittedName>
</protein>
<dbReference type="EMBL" id="AP026866">
    <property type="protein sequence ID" value="BDS05411.1"/>
    <property type="molecule type" value="Genomic_DNA"/>
</dbReference>
<gene>
    <name evidence="1" type="ORF">NT6N_04510</name>
</gene>
<name>A0AAT9FHG4_9BACT</name>
<organism evidence="1">
    <name type="scientific">Oceaniferula spumae</name>
    <dbReference type="NCBI Taxonomy" id="2979115"/>
    <lineage>
        <taxon>Bacteria</taxon>
        <taxon>Pseudomonadati</taxon>
        <taxon>Verrucomicrobiota</taxon>
        <taxon>Verrucomicrobiia</taxon>
        <taxon>Verrucomicrobiales</taxon>
        <taxon>Verrucomicrobiaceae</taxon>
        <taxon>Oceaniferula</taxon>
    </lineage>
</organism>
<sequence>MTSYLVAIPVQSNWNKDWTNDCLLAYAVRLSAAHQVEYCVAWLLSMREV</sequence>
<dbReference type="AlphaFoldDB" id="A0AAT9FHG4"/>
<evidence type="ECO:0000313" key="1">
    <source>
        <dbReference type="EMBL" id="BDS05411.1"/>
    </source>
</evidence>